<dbReference type="EMBL" id="SPIA01000001">
    <property type="protein sequence ID" value="TFH69064.1"/>
    <property type="molecule type" value="Genomic_DNA"/>
</dbReference>
<dbReference type="Pfam" id="PF06804">
    <property type="entry name" value="Lipoprotein_18"/>
    <property type="match status" value="1"/>
</dbReference>
<gene>
    <name evidence="1" type="primary">bamC</name>
    <name evidence="1" type="ORF">E3W66_03775</name>
</gene>
<sequence length="340" mass="37359">MKQAMAITLIALTATQTGCSWLGIRDRSHDYLLAEEMAPIVVPADLDSAALGQIYAIPTVLNDSVALDELDVPRPDPAAFLTFEQSVKIQRYEDRRWILVNQLPAQIWPRLRSILVRNGVPAAVADGERGVIESVWVKFNDDEALSHRFRFTVIPGIAVDSTEIAVLHQAVERGAEEGVEWPQNSDSDSREQALVQMVAGQLASNSGISSVSLLAQTIGGKGRVELVSPEVADPFIVVQLNFDRSWASISYAAQRGGFTIVDQNRSAGTLLVDFNDSEGEQRSFWQRWFGSDEQLLSSDYQIVLKAVGGNVEVRIVALDGSSLARKEAQRLLQILRGNMT</sequence>
<evidence type="ECO:0000313" key="2">
    <source>
        <dbReference type="Proteomes" id="UP000298133"/>
    </source>
</evidence>
<dbReference type="Gene3D" id="3.30.310.170">
    <property type="entry name" value="Outer membrane protein assembly factor BamC"/>
    <property type="match status" value="1"/>
</dbReference>
<protein>
    <submittedName>
        <fullName evidence="1">Outer membrane protein assembly factor BamC</fullName>
    </submittedName>
</protein>
<dbReference type="InterPro" id="IPR010653">
    <property type="entry name" value="NlpB/DapX"/>
</dbReference>
<comment type="caution">
    <text evidence="1">The sequence shown here is derived from an EMBL/GenBank/DDBJ whole genome shotgun (WGS) entry which is preliminary data.</text>
</comment>
<reference evidence="1 2" key="1">
    <citation type="submission" date="2019-03" db="EMBL/GenBank/DDBJ databases">
        <title>Draft genome of Gammaproteobacteria bacterium LSUCC0057, a member of the SAR92 clade.</title>
        <authorList>
            <person name="Lanclos V.C."/>
            <person name="Doiron C."/>
            <person name="Henson M.W."/>
            <person name="Thrash J.C."/>
        </authorList>
    </citation>
    <scope>NUCLEOTIDE SEQUENCE [LARGE SCALE GENOMIC DNA]</scope>
    <source>
        <strain evidence="1 2">LSUCC0057</strain>
    </source>
</reference>
<dbReference type="AlphaFoldDB" id="A0A4Y8UN08"/>
<accession>A0A4Y8UN08</accession>
<organism evidence="1 2">
    <name type="scientific">Gammaproteobacteria bacterium LSUCC0057</name>
    <dbReference type="NCBI Taxonomy" id="2559237"/>
    <lineage>
        <taxon>Bacteria</taxon>
        <taxon>Pseudomonadati</taxon>
        <taxon>Pseudomonadota</taxon>
        <taxon>Gammaproteobacteria</taxon>
        <taxon>Cellvibrionales</taxon>
        <taxon>Porticoccaceae</taxon>
        <taxon>SAR92 clade</taxon>
    </lineage>
</organism>
<dbReference type="OrthoDB" id="9772575at2"/>
<name>A0A4Y8UN08_9GAMM</name>
<proteinExistence type="predicted"/>
<dbReference type="InterPro" id="IPR042268">
    <property type="entry name" value="BamC_C"/>
</dbReference>
<dbReference type="Proteomes" id="UP000298133">
    <property type="component" value="Unassembled WGS sequence"/>
</dbReference>
<evidence type="ECO:0000313" key="1">
    <source>
        <dbReference type="EMBL" id="TFH69064.1"/>
    </source>
</evidence>
<keyword evidence="2" id="KW-1185">Reference proteome</keyword>